<dbReference type="Pfam" id="PF01535">
    <property type="entry name" value="PPR"/>
    <property type="match status" value="5"/>
</dbReference>
<feature type="repeat" description="PPR" evidence="5">
    <location>
        <begin position="1067"/>
        <end position="1101"/>
    </location>
</feature>
<name>A0A5C3LQG5_9AGAR</name>
<dbReference type="Gene3D" id="1.25.40.10">
    <property type="entry name" value="Tetratricopeptide repeat domain"/>
    <property type="match status" value="4"/>
</dbReference>
<feature type="compositionally biased region" description="Basic residues" evidence="6">
    <location>
        <begin position="101"/>
        <end position="112"/>
    </location>
</feature>
<evidence type="ECO:0000313" key="8">
    <source>
        <dbReference type="EMBL" id="TFK35045.1"/>
    </source>
</evidence>
<protein>
    <recommendedName>
        <fullName evidence="7">PROP1-like PPR domain-containing protein</fullName>
    </recommendedName>
</protein>
<keyword evidence="9" id="KW-1185">Reference proteome</keyword>
<dbReference type="InterPro" id="IPR033443">
    <property type="entry name" value="PROP1-like_PPR_dom"/>
</dbReference>
<dbReference type="NCBIfam" id="TIGR00756">
    <property type="entry name" value="PPR"/>
    <property type="match status" value="3"/>
</dbReference>
<reference evidence="8 9" key="1">
    <citation type="journal article" date="2019" name="Nat. Ecol. Evol.">
        <title>Megaphylogeny resolves global patterns of mushroom evolution.</title>
        <authorList>
            <person name="Varga T."/>
            <person name="Krizsan K."/>
            <person name="Foldi C."/>
            <person name="Dima B."/>
            <person name="Sanchez-Garcia M."/>
            <person name="Sanchez-Ramirez S."/>
            <person name="Szollosi G.J."/>
            <person name="Szarkandi J.G."/>
            <person name="Papp V."/>
            <person name="Albert L."/>
            <person name="Andreopoulos W."/>
            <person name="Angelini C."/>
            <person name="Antonin V."/>
            <person name="Barry K.W."/>
            <person name="Bougher N.L."/>
            <person name="Buchanan P."/>
            <person name="Buyck B."/>
            <person name="Bense V."/>
            <person name="Catcheside P."/>
            <person name="Chovatia M."/>
            <person name="Cooper J."/>
            <person name="Damon W."/>
            <person name="Desjardin D."/>
            <person name="Finy P."/>
            <person name="Geml J."/>
            <person name="Haridas S."/>
            <person name="Hughes K."/>
            <person name="Justo A."/>
            <person name="Karasinski D."/>
            <person name="Kautmanova I."/>
            <person name="Kiss B."/>
            <person name="Kocsube S."/>
            <person name="Kotiranta H."/>
            <person name="LaButti K.M."/>
            <person name="Lechner B.E."/>
            <person name="Liimatainen K."/>
            <person name="Lipzen A."/>
            <person name="Lukacs Z."/>
            <person name="Mihaltcheva S."/>
            <person name="Morgado L.N."/>
            <person name="Niskanen T."/>
            <person name="Noordeloos M.E."/>
            <person name="Ohm R.A."/>
            <person name="Ortiz-Santana B."/>
            <person name="Ovrebo C."/>
            <person name="Racz N."/>
            <person name="Riley R."/>
            <person name="Savchenko A."/>
            <person name="Shiryaev A."/>
            <person name="Soop K."/>
            <person name="Spirin V."/>
            <person name="Szebenyi C."/>
            <person name="Tomsovsky M."/>
            <person name="Tulloss R.E."/>
            <person name="Uehling J."/>
            <person name="Grigoriev I.V."/>
            <person name="Vagvolgyi C."/>
            <person name="Papp T."/>
            <person name="Martin F.M."/>
            <person name="Miettinen O."/>
            <person name="Hibbett D.S."/>
            <person name="Nagy L.G."/>
        </authorList>
    </citation>
    <scope>NUCLEOTIDE SEQUENCE [LARGE SCALE GENOMIC DNA]</scope>
    <source>
        <strain evidence="8 9">CBS 166.37</strain>
    </source>
</reference>
<comment type="similarity">
    <text evidence="1">Belongs to the CCM1 family.</text>
</comment>
<accession>A0A5C3LQG5</accession>
<feature type="compositionally biased region" description="Polar residues" evidence="6">
    <location>
        <begin position="170"/>
        <end position="186"/>
    </location>
</feature>
<feature type="compositionally biased region" description="Low complexity" evidence="6">
    <location>
        <begin position="238"/>
        <end position="248"/>
    </location>
</feature>
<dbReference type="EMBL" id="ML213625">
    <property type="protein sequence ID" value="TFK35045.1"/>
    <property type="molecule type" value="Genomic_DNA"/>
</dbReference>
<evidence type="ECO:0000313" key="9">
    <source>
        <dbReference type="Proteomes" id="UP000308652"/>
    </source>
</evidence>
<dbReference type="InterPro" id="IPR002885">
    <property type="entry name" value="PPR_rpt"/>
</dbReference>
<dbReference type="InterPro" id="IPR011990">
    <property type="entry name" value="TPR-like_helical_dom_sf"/>
</dbReference>
<feature type="region of interest" description="Disordered" evidence="6">
    <location>
        <begin position="149"/>
        <end position="248"/>
    </location>
</feature>
<feature type="region of interest" description="Disordered" evidence="6">
    <location>
        <begin position="1316"/>
        <end position="1341"/>
    </location>
</feature>
<dbReference type="PROSITE" id="PS51375">
    <property type="entry name" value="PPR"/>
    <property type="match status" value="4"/>
</dbReference>
<evidence type="ECO:0000256" key="1">
    <source>
        <dbReference type="ARBA" id="ARBA00006192"/>
    </source>
</evidence>
<evidence type="ECO:0000256" key="6">
    <source>
        <dbReference type="SAM" id="MobiDB-lite"/>
    </source>
</evidence>
<evidence type="ECO:0000256" key="2">
    <source>
        <dbReference type="ARBA" id="ARBA00022737"/>
    </source>
</evidence>
<feature type="region of interest" description="Disordered" evidence="6">
    <location>
        <begin position="33"/>
        <end position="67"/>
    </location>
</feature>
<evidence type="ECO:0000256" key="4">
    <source>
        <dbReference type="ARBA" id="ARBA00044511"/>
    </source>
</evidence>
<feature type="region of interest" description="Disordered" evidence="6">
    <location>
        <begin position="79"/>
        <end position="123"/>
    </location>
</feature>
<evidence type="ECO:0000256" key="3">
    <source>
        <dbReference type="ARBA" id="ARBA00044493"/>
    </source>
</evidence>
<comment type="function">
    <text evidence="3">Regulates mitochondrial small subunit maturation by controlling 15S rRNA 5'-end processing. Localizes to the 5' precursor of the 15S rRNA in a position that is subsequently occupied by mS47 in the mature yeast mtSSU. Uses structure and sequence-specific RNA recognition, binding to a single-stranded region of the precursor and specifically recognizing bases -6 to -1. The exchange of Ccm1 for mS47 is coupled to the irreversible removal of precursor rRNA that is accompanied by conformational changes of the mitoribosomal proteins uS5m and mS26. These conformational changes signal completion of 5'-end rRNA processing through protection of the mature 5'-end of the 15S rRNA and stabilization of mS47. The removal of the 5' precursor together with the dissociation of Ccm1 may be catalyzed by the 5'-3' exoribonuclease Pet127. Involved in the specific removal of group I introns in mitochondrial encoded transcripts.</text>
</comment>
<dbReference type="OrthoDB" id="411857at2759"/>
<evidence type="ECO:0000256" key="5">
    <source>
        <dbReference type="PROSITE-ProRule" id="PRU00708"/>
    </source>
</evidence>
<dbReference type="PANTHER" id="PTHR47447:SF17">
    <property type="entry name" value="OS12G0638900 PROTEIN"/>
    <property type="match status" value="1"/>
</dbReference>
<dbReference type="PANTHER" id="PTHR47447">
    <property type="entry name" value="OS03G0856100 PROTEIN"/>
    <property type="match status" value="1"/>
</dbReference>
<comment type="subunit">
    <text evidence="4">Binds to mitochondrial small subunit 15S rRNA.</text>
</comment>
<evidence type="ECO:0000259" key="7">
    <source>
        <dbReference type="Pfam" id="PF17177"/>
    </source>
</evidence>
<sequence>MLPKVATHILHTTTRAVTVVQNQTHTFRNVLQLQSSGPSGSGSNRGGNGPGPGSSKHNTGSRFYSGFNGAGRAVTQANAVTSNDGQFTQNDDNEQVVTRRPALKSKHKRTRIRSSSLSLSVQARNERGEKLGVLKTVQLHARSRHAFALQSTTETALTAPESAALRVRRNSTSSSDGLDAPSSPTGSVRHKSTSTRTDINSKAVVDLPPPSPAARPTSPLPKSTDPASPQTTLPPAGPTQSSSPVSSTPDYVKLLEARNSGDPHATALAVRQFRDTTAAPIVQEFNMALEALYETRQEGESLHLILETYNDMLKHSILPNLRTYYVLIEALTARDHEMHSISQMLEMRVKQQQLTGRLETATLQSDKNRITSIAKENNFGSAMSLFESVLAVGLNQRLPLSIYIGLLRSCANHGNIESAIHVFGQLEKRGTKIGPLLYQHLLQTFVTANDLAGAEAVFNEYITAGKAGRIDWPEDTEGELPNGFRRNHLKIWNSMVEAYFRAGFPEKAVDIVHQMISSTAGTHFGPGEVPITASSTFTNVLNGFIQMGDVSTALIWFDRLLQQGQIGRSPYHGLTGEPMKPDSVAWSIMLDALATHGMVDDLHRVFKILLRDGKADGVEVREVDRIVVFKATLEHIKDMDNERAGQTVQFLLDDVLDDSLSAASKPFIEQACEAYCNLGMYQQIAVTLSKLFDSELAKIENIDEGRANGVYNALWKNLFSVSGRIYERAQSKAEEDVPFAVVVQLARLAYAIEANPHPQHAPHLLHAYGRAKQADAVPFEQMSHKEWEHLLESATYVESMMMAGNPVKLPIIRNFAFEGIISLLRDISSREIAFESFGTDLRRRTIALLSSRCSREQLEAIGEELGPSYQAAIGESIQLQQAALEEALAAAAAAASKQTDMIVDAPVEQKLKVDLRQNSYVEQPILKTDRMDLAEAYRRFEKGLTLGKAPRPTVVGRLIQGFGRVGDLERVRHLYTVGQRILEALVLHPDFQRDGWFALEDSMIIALAHSGDVDSAHVHRYRMLEQGGAPSADAYGILILHVKDTTDDTSNALSLFQESQLHGVTPNQYLYNNVISKLSKARKADYALELFQQMKANRIQPSSITFGAVISACARVGDVHSAELLFTEMTQARNFRPRIPPYNTMMQAYTTTKPNRERALHYYEALKSAGVAPTAHTYKLLLDAYGAIEPVDVTSMEGVFSELLEDSKAELQSTHFASLINAYGCVLKDLDKAISVFDSIPSYNKPKLMDAVVFEAIINVAVAHRRTDLISEYITKMSEVGVHMTAYIANFLIKGYANGGYLKQAREVFESLADPPSGVAAPNNHAPHDPTSSPEISPMDPVYREPSTWEAMVRAELGAGYRDEAIQLLERLRARQYPEAVYNRISGILVDHSAVMS</sequence>
<proteinExistence type="inferred from homology"/>
<gene>
    <name evidence="8" type="ORF">BDQ12DRAFT_737778</name>
</gene>
<keyword evidence="2" id="KW-0677">Repeat</keyword>
<feature type="domain" description="PROP1-like PPR" evidence="7">
    <location>
        <begin position="1046"/>
        <end position="1183"/>
    </location>
</feature>
<feature type="compositionally biased region" description="Polar residues" evidence="6">
    <location>
        <begin position="79"/>
        <end position="90"/>
    </location>
</feature>
<feature type="compositionally biased region" description="Gly residues" evidence="6">
    <location>
        <begin position="39"/>
        <end position="52"/>
    </location>
</feature>
<organism evidence="8 9">
    <name type="scientific">Crucibulum laeve</name>
    <dbReference type="NCBI Taxonomy" id="68775"/>
    <lineage>
        <taxon>Eukaryota</taxon>
        <taxon>Fungi</taxon>
        <taxon>Dikarya</taxon>
        <taxon>Basidiomycota</taxon>
        <taxon>Agaricomycotina</taxon>
        <taxon>Agaricomycetes</taxon>
        <taxon>Agaricomycetidae</taxon>
        <taxon>Agaricales</taxon>
        <taxon>Agaricineae</taxon>
        <taxon>Nidulariaceae</taxon>
        <taxon>Crucibulum</taxon>
    </lineage>
</organism>
<dbReference type="Pfam" id="PF17177">
    <property type="entry name" value="PPR_long"/>
    <property type="match status" value="1"/>
</dbReference>
<feature type="repeat" description="PPR" evidence="5">
    <location>
        <begin position="488"/>
        <end position="518"/>
    </location>
</feature>
<dbReference type="STRING" id="68775.A0A5C3LQG5"/>
<feature type="repeat" description="PPR" evidence="5">
    <location>
        <begin position="1102"/>
        <end position="1137"/>
    </location>
</feature>
<feature type="repeat" description="PPR" evidence="5">
    <location>
        <begin position="582"/>
        <end position="616"/>
    </location>
</feature>
<dbReference type="Proteomes" id="UP000308652">
    <property type="component" value="Unassembled WGS sequence"/>
</dbReference>